<dbReference type="EMBL" id="JALJCU010000021">
    <property type="protein sequence ID" value="MCQ9121696.1"/>
    <property type="molecule type" value="Genomic_DNA"/>
</dbReference>
<sequence length="116" mass="13063">MKRIFITCFTFFSAQSVLSSEDVILFKSSDGKSIVHGITHTIGTRNAMIVENDEFLTSIIQVEANCGRNTIFETYTAYFNKQHNLVASDFLTGKPKSVIPNTPGESIYNFICYITY</sequence>
<evidence type="ECO:0000313" key="1">
    <source>
        <dbReference type="EMBL" id="MCQ9121696.1"/>
    </source>
</evidence>
<name>A0AAW5LDZ6_9PAST</name>
<evidence type="ECO:0000313" key="2">
    <source>
        <dbReference type="Proteomes" id="UP001206350"/>
    </source>
</evidence>
<accession>A0AAW5LDZ6</accession>
<dbReference type="AlphaFoldDB" id="A0AAW5LDZ6"/>
<keyword evidence="2" id="KW-1185">Reference proteome</keyword>
<reference evidence="1 2" key="1">
    <citation type="journal article" date="2022" name="Microbiol. Spectr.">
        <title>Microbiota of the Pregnant Mouse: Characterization of the Bacterial Communities in the Oral Cavity, Lung, Intestine, and Vagina through Culture and DNA Sequencing.</title>
        <authorList>
            <person name="Greenberg J.M."/>
            <person name="Romero R."/>
            <person name="Winters A.D."/>
            <person name="Galaz J."/>
            <person name="Garcia-Flores V."/>
            <person name="Arenas-Hernandez M."/>
            <person name="Panzer J."/>
            <person name="Shaffer Z."/>
            <person name="Kracht D.J."/>
            <person name="Gomez-Lopez N."/>
            <person name="Theis K.R."/>
        </authorList>
    </citation>
    <scope>NUCLEOTIDE SEQUENCE [LARGE SCALE GENOMIC DNA]</scope>
    <source>
        <strain evidence="1 2">MAC-C1-H1</strain>
    </source>
</reference>
<proteinExistence type="predicted"/>
<comment type="caution">
    <text evidence="1">The sequence shown here is derived from an EMBL/GenBank/DDBJ whole genome shotgun (WGS) entry which is preliminary data.</text>
</comment>
<dbReference type="Proteomes" id="UP001206350">
    <property type="component" value="Unassembled WGS sequence"/>
</dbReference>
<protein>
    <submittedName>
        <fullName evidence="1">Uncharacterized protein</fullName>
    </submittedName>
</protein>
<organism evidence="1 2">
    <name type="scientific">Rodentibacter pneumotropicus</name>
    <dbReference type="NCBI Taxonomy" id="758"/>
    <lineage>
        <taxon>Bacteria</taxon>
        <taxon>Pseudomonadati</taxon>
        <taxon>Pseudomonadota</taxon>
        <taxon>Gammaproteobacteria</taxon>
        <taxon>Pasteurellales</taxon>
        <taxon>Pasteurellaceae</taxon>
        <taxon>Rodentibacter</taxon>
    </lineage>
</organism>
<gene>
    <name evidence="1" type="ORF">MUU45_001250</name>
</gene>
<dbReference type="RefSeq" id="WP_077664693.1">
    <property type="nucleotide sequence ID" value="NZ_JALJCU010000021.1"/>
</dbReference>